<dbReference type="SUPFAM" id="SSF50978">
    <property type="entry name" value="WD40 repeat-like"/>
    <property type="match status" value="3"/>
</dbReference>
<dbReference type="Pfam" id="PF00400">
    <property type="entry name" value="WD40"/>
    <property type="match status" value="1"/>
</dbReference>
<evidence type="ECO:0000313" key="5">
    <source>
        <dbReference type="Ensembl" id="ENSNFUP00015024361.1"/>
    </source>
</evidence>
<dbReference type="InterPro" id="IPR051242">
    <property type="entry name" value="WD-EF-hand_domain"/>
</dbReference>
<keyword evidence="3" id="KW-0853">WD repeat</keyword>
<reference evidence="5" key="3">
    <citation type="submission" date="2025-09" db="UniProtKB">
        <authorList>
            <consortium name="Ensembl"/>
        </authorList>
    </citation>
    <scope>IDENTIFICATION</scope>
</reference>
<dbReference type="GeneTree" id="ENSGT00940000163617"/>
<dbReference type="Proteomes" id="UP000694548">
    <property type="component" value="Chromosome sgr16"/>
</dbReference>
<evidence type="ECO:0000256" key="4">
    <source>
        <dbReference type="SAM" id="MobiDB-lite"/>
    </source>
</evidence>
<feature type="compositionally biased region" description="Basic residues" evidence="4">
    <location>
        <begin position="1180"/>
        <end position="1189"/>
    </location>
</feature>
<feature type="compositionally biased region" description="Polar residues" evidence="4">
    <location>
        <begin position="967"/>
        <end position="976"/>
    </location>
</feature>
<dbReference type="AlphaFoldDB" id="A0A8C6LW16"/>
<feature type="region of interest" description="Disordered" evidence="4">
    <location>
        <begin position="927"/>
        <end position="1008"/>
    </location>
</feature>
<dbReference type="PROSITE" id="PS50082">
    <property type="entry name" value="WD_REPEATS_2"/>
    <property type="match status" value="2"/>
</dbReference>
<dbReference type="InterPro" id="IPR001680">
    <property type="entry name" value="WD40_rpt"/>
</dbReference>
<dbReference type="Ensembl" id="ENSNFUT00015025464.1">
    <property type="protein sequence ID" value="ENSNFUP00015024361.1"/>
    <property type="gene ID" value="ENSNFUG00015011778.1"/>
</dbReference>
<evidence type="ECO:0000256" key="1">
    <source>
        <dbReference type="ARBA" id="ARBA00014901"/>
    </source>
</evidence>
<evidence type="ECO:0000256" key="3">
    <source>
        <dbReference type="PROSITE-ProRule" id="PRU00221"/>
    </source>
</evidence>
<dbReference type="InterPro" id="IPR036322">
    <property type="entry name" value="WD40_repeat_dom_sf"/>
</dbReference>
<dbReference type="InterPro" id="IPR015943">
    <property type="entry name" value="WD40/YVTN_repeat-like_dom_sf"/>
</dbReference>
<dbReference type="PANTHER" id="PTHR44324:SF6">
    <property type="entry name" value="EF-HAND CALCIUM BINDING DOMAIN 8"/>
    <property type="match status" value="1"/>
</dbReference>
<keyword evidence="2" id="KW-0677">Repeat</keyword>
<keyword evidence="6" id="KW-1185">Reference proteome</keyword>
<sequence>MFSIVDFCEEFGFKFTNQEIFNKIKAMELAWKHVNERISENQRQTWSDKPDINVRGVNADQICDITEQFDDGLSQEDNDQLFLDKFLTFRRNKRGNEENMRHKTLFPGRFEPIPLGTSRRVVKMTHRPVNAFTNDLDFLNEVRNYQDCEYFTICLDGTLKVWTDSFKNAKTFALKNREETGNNCCSDPEMIVNDMLYIPELSELAVCTAQREVFFYDCEDLHKQFKIKYCLLDEEFNAMSYYYSVRKGMLSLGDKMGNIYILFSKVVEHGLFSKNVFESISLRPYPTIRVCSLLQNTDTDFLYFKLNVFNDWCSKVQFYPQINSFLVCGLSAKRMIQVKLSKKFSTSNPQYTTQMYQSTGKIGLFICATYTAVYNCIVTGGEDGKLRLWKNDGSGKLIRTLQKHTARISHLLHNPREQVIISVSADQNMCVWSEYDWVCKQSFRAVHLKRDPITSVYLNTYNNELIVSNTDMAKTLGRGTNLYQETMTSHNMPLCGALYDSAFNQVLSICQKGEVKTWDLLTGEAVMQFSTRPDKPVGQTILTFDDSGRKIITMSDDLTVRLWNFYSGQEITAREVKLPNQATCIVCRKGKMFISVKKSNNILIVDYRGFKKTYLEHEFLEDVCKMEFHGDKLIAISSGGSVVVWDVNAFEHENNLESNQTSRKEAVEPICLKLSLQPCSRDKLIRDGECKPEGKDTFHIGPIVSLRARDGSKGAATLLMAVDGYIYALSTTASSGVVGKFEATEKNRATITCMTVDEGNATLLTGDSTGKVCIWDINKFCVEVKTNNERSVSPPPLVRAWNAGVSMLVSIIYFSANQRVITASHDQNLTLWTYCGENIGVFGRHNWKDLPYYVQLKQMEDKKKHKVEVKKEKNPEILKLIRACLVSHKNKDSIKHTDEDSSDTMQEDIENLYEWIGYDGLHEQAGPPVATKPSVTSQRTNHTKDKQISVKSSRKSMLPRAVPPVTTKPSVTSQRTNHTEDKQISVKSSRKSMLPRAVPPVTTKPKLTNQRTKLPNKCVDKPLLKDSSPVTETVQLLPVSPAVSQAPMNLVTQKTSFLAEIVADKRSTVKLPPIVPKSTNTSRLRMKLGDNVRANNRFERSVKLPVVSEDEQVQLASLIRAPVTQKPADSSRQIRPAVVKKTADGEDSGTSPPGSKRTLPPQTLQPRPPATTKPSTLTTNRRKLVVKPQ</sequence>
<feature type="repeat" description="WD" evidence="3">
    <location>
        <begin position="401"/>
        <end position="433"/>
    </location>
</feature>
<reference evidence="5" key="1">
    <citation type="submission" date="2014-08" db="EMBL/GenBank/DDBJ databases">
        <authorList>
            <person name="Senf B."/>
            <person name="Petzold A."/>
            <person name="Downie B.R."/>
            <person name="Koch P."/>
            <person name="Platzer M."/>
        </authorList>
    </citation>
    <scope>NUCLEOTIDE SEQUENCE [LARGE SCALE GENOMIC DNA]</scope>
    <source>
        <strain evidence="5">GRZ</strain>
    </source>
</reference>
<dbReference type="PANTHER" id="PTHR44324">
    <property type="entry name" value="WD40 REPEAT DOMAIN 95"/>
    <property type="match status" value="1"/>
</dbReference>
<proteinExistence type="predicted"/>
<evidence type="ECO:0000313" key="6">
    <source>
        <dbReference type="Proteomes" id="UP000694548"/>
    </source>
</evidence>
<name>A0A8C6LW16_NOTFU</name>
<accession>A0A8C6LW16</accession>
<dbReference type="Gene3D" id="2.130.10.10">
    <property type="entry name" value="YVTN repeat-like/Quinoprotein amine dehydrogenase"/>
    <property type="match status" value="3"/>
</dbReference>
<feature type="repeat" description="WD" evidence="3">
    <location>
        <begin position="542"/>
        <end position="573"/>
    </location>
</feature>
<protein>
    <recommendedName>
        <fullName evidence="1">WD repeat-containing protein on Y chromosome</fullName>
    </recommendedName>
</protein>
<evidence type="ECO:0000256" key="2">
    <source>
        <dbReference type="ARBA" id="ARBA00022737"/>
    </source>
</evidence>
<dbReference type="SMART" id="SM00320">
    <property type="entry name" value="WD40"/>
    <property type="match status" value="9"/>
</dbReference>
<feature type="region of interest" description="Disordered" evidence="4">
    <location>
        <begin position="1123"/>
        <end position="1189"/>
    </location>
</feature>
<reference evidence="5" key="2">
    <citation type="submission" date="2025-08" db="UniProtKB">
        <authorList>
            <consortium name="Ensembl"/>
        </authorList>
    </citation>
    <scope>IDENTIFICATION</scope>
</reference>
<organism evidence="5 6">
    <name type="scientific">Nothobranchius furzeri</name>
    <name type="common">Turquoise killifish</name>
    <dbReference type="NCBI Taxonomy" id="105023"/>
    <lineage>
        <taxon>Eukaryota</taxon>
        <taxon>Metazoa</taxon>
        <taxon>Chordata</taxon>
        <taxon>Craniata</taxon>
        <taxon>Vertebrata</taxon>
        <taxon>Euteleostomi</taxon>
        <taxon>Actinopterygii</taxon>
        <taxon>Neopterygii</taxon>
        <taxon>Teleostei</taxon>
        <taxon>Neoteleostei</taxon>
        <taxon>Acanthomorphata</taxon>
        <taxon>Ovalentaria</taxon>
        <taxon>Atherinomorphae</taxon>
        <taxon>Cyprinodontiformes</taxon>
        <taxon>Nothobranchiidae</taxon>
        <taxon>Nothobranchius</taxon>
    </lineage>
</organism>